<dbReference type="Proteomes" id="UP001049176">
    <property type="component" value="Chromosome 2"/>
</dbReference>
<dbReference type="Pfam" id="PF08843">
    <property type="entry name" value="AbiEii"/>
    <property type="match status" value="1"/>
</dbReference>
<protein>
    <submittedName>
        <fullName evidence="1">Uncharacterized protein</fullName>
    </submittedName>
</protein>
<comment type="caution">
    <text evidence="1">The sequence shown here is derived from an EMBL/GenBank/DDBJ whole genome shotgun (WGS) entry which is preliminary data.</text>
</comment>
<dbReference type="RefSeq" id="XP_043014409.1">
    <property type="nucleotide sequence ID" value="XM_043149801.1"/>
</dbReference>
<evidence type="ECO:0000313" key="1">
    <source>
        <dbReference type="EMBL" id="KAG7097939.1"/>
    </source>
</evidence>
<sequence length="228" mass="25894">MPAREKSPTSQEVRKAGRAAVAALIQNNIRSCLFGSAACQIYGMKNRLPKDVDIVLLTNDGRDIEYIKQLIVDTNDKFYLVPSKNPKATYEKLYFILPGKRRSCKVDIVLPGNATDLNIPVIPSTELCYISPYNDIPVMPVVTLLLMKLQGWIHHQASPESHKRAKVPEDVKDILELLKLAVEEYDAHMDEEPWMPTRFVNVATARVKQFVKIYPKSKASWRKVGFQI</sequence>
<dbReference type="Gene3D" id="3.30.460.40">
    <property type="match status" value="1"/>
</dbReference>
<dbReference type="SUPFAM" id="SSF81301">
    <property type="entry name" value="Nucleotidyltransferase"/>
    <property type="match status" value="1"/>
</dbReference>
<dbReference type="InterPro" id="IPR014942">
    <property type="entry name" value="AbiEii"/>
</dbReference>
<dbReference type="KEGG" id="more:E1B28_005250"/>
<gene>
    <name evidence="1" type="ORF">E1B28_005250</name>
</gene>
<evidence type="ECO:0000313" key="2">
    <source>
        <dbReference type="Proteomes" id="UP001049176"/>
    </source>
</evidence>
<dbReference type="OrthoDB" id="3133286at2759"/>
<dbReference type="AlphaFoldDB" id="A0A9P7V0C0"/>
<keyword evidence="2" id="KW-1185">Reference proteome</keyword>
<dbReference type="GeneID" id="66074326"/>
<dbReference type="EMBL" id="CM032182">
    <property type="protein sequence ID" value="KAG7097939.1"/>
    <property type="molecule type" value="Genomic_DNA"/>
</dbReference>
<name>A0A9P7V0C0_9AGAR</name>
<organism evidence="1 2">
    <name type="scientific">Marasmius oreades</name>
    <name type="common">fairy-ring Marasmius</name>
    <dbReference type="NCBI Taxonomy" id="181124"/>
    <lineage>
        <taxon>Eukaryota</taxon>
        <taxon>Fungi</taxon>
        <taxon>Dikarya</taxon>
        <taxon>Basidiomycota</taxon>
        <taxon>Agaricomycotina</taxon>
        <taxon>Agaricomycetes</taxon>
        <taxon>Agaricomycetidae</taxon>
        <taxon>Agaricales</taxon>
        <taxon>Marasmiineae</taxon>
        <taxon>Marasmiaceae</taxon>
        <taxon>Marasmius</taxon>
    </lineage>
</organism>
<accession>A0A9P7V0C0</accession>
<proteinExistence type="predicted"/>
<dbReference type="InterPro" id="IPR043519">
    <property type="entry name" value="NT_sf"/>
</dbReference>
<reference evidence="1" key="1">
    <citation type="journal article" date="2021" name="Genome Biol. Evol.">
        <title>The assembled and annotated genome of the fairy-ring fungus Marasmius oreades.</title>
        <authorList>
            <person name="Hiltunen M."/>
            <person name="Ament-Velasquez S.L."/>
            <person name="Johannesson H."/>
        </authorList>
    </citation>
    <scope>NUCLEOTIDE SEQUENCE</scope>
    <source>
        <strain evidence="1">03SP1</strain>
    </source>
</reference>